<feature type="domain" description="Reverse transcriptase" evidence="1">
    <location>
        <begin position="4"/>
        <end position="90"/>
    </location>
</feature>
<protein>
    <recommendedName>
        <fullName evidence="1">Reverse transcriptase domain-containing protein</fullName>
    </recommendedName>
</protein>
<organism evidence="2 3">
    <name type="scientific">Limosa lapponica baueri</name>
    <dbReference type="NCBI Taxonomy" id="1758121"/>
    <lineage>
        <taxon>Eukaryota</taxon>
        <taxon>Metazoa</taxon>
        <taxon>Chordata</taxon>
        <taxon>Craniata</taxon>
        <taxon>Vertebrata</taxon>
        <taxon>Euteleostomi</taxon>
        <taxon>Archelosauria</taxon>
        <taxon>Archosauria</taxon>
        <taxon>Dinosauria</taxon>
        <taxon>Saurischia</taxon>
        <taxon>Theropoda</taxon>
        <taxon>Coelurosauria</taxon>
        <taxon>Aves</taxon>
        <taxon>Neognathae</taxon>
        <taxon>Neoaves</taxon>
        <taxon>Charadriiformes</taxon>
        <taxon>Scolopacidae</taxon>
        <taxon>Limosa</taxon>
    </lineage>
</organism>
<dbReference type="Pfam" id="PF00078">
    <property type="entry name" value="RVT_1"/>
    <property type="match status" value="1"/>
</dbReference>
<proteinExistence type="predicted"/>
<reference evidence="3" key="2">
    <citation type="submission" date="2017-12" db="EMBL/GenBank/DDBJ databases">
        <title>Genome sequence of the Bar-tailed Godwit (Limosa lapponica baueri).</title>
        <authorList>
            <person name="Lima N.C.B."/>
            <person name="Parody-Merino A.M."/>
            <person name="Battley P.F."/>
            <person name="Fidler A.E."/>
            <person name="Prosdocimi F."/>
        </authorList>
    </citation>
    <scope>NUCLEOTIDE SEQUENCE [LARGE SCALE GENOMIC DNA]</scope>
</reference>
<reference evidence="3" key="1">
    <citation type="submission" date="2017-11" db="EMBL/GenBank/DDBJ databases">
        <authorList>
            <person name="Lima N.C."/>
            <person name="Parody-Merino A.M."/>
            <person name="Battley P.F."/>
            <person name="Fidler A.E."/>
            <person name="Prosdocimi F."/>
        </authorList>
    </citation>
    <scope>NUCLEOTIDE SEQUENCE [LARGE SCALE GENOMIC DNA]</scope>
</reference>
<evidence type="ECO:0000259" key="1">
    <source>
        <dbReference type="Pfam" id="PF00078"/>
    </source>
</evidence>
<name>A0A2I0UAT0_LIMLA</name>
<evidence type="ECO:0000313" key="3">
    <source>
        <dbReference type="Proteomes" id="UP000233556"/>
    </source>
</evidence>
<dbReference type="EMBL" id="KZ505926">
    <property type="protein sequence ID" value="PKU43178.1"/>
    <property type="molecule type" value="Genomic_DNA"/>
</dbReference>
<sequence length="144" mass="15937">MSKWRPVTSRVSQGSVLGRALFNIFLGDMDSGIRCTLSKFVDDTKLYGAANMLQGSDAIQRDLDRLERWVYVNLVKFNQAKCKVLHSHVPPGNNLTGMVKTEKDHSYQAATSSVAVVSSLKRMIVDVLGTCREESLFGEATPLD</sequence>
<dbReference type="PANTHER" id="PTHR33332">
    <property type="entry name" value="REVERSE TRANSCRIPTASE DOMAIN-CONTAINING PROTEIN"/>
    <property type="match status" value="1"/>
</dbReference>
<keyword evidence="3" id="KW-1185">Reference proteome</keyword>
<dbReference type="InterPro" id="IPR000477">
    <property type="entry name" value="RT_dom"/>
</dbReference>
<evidence type="ECO:0000313" key="2">
    <source>
        <dbReference type="EMBL" id="PKU43178.1"/>
    </source>
</evidence>
<dbReference type="Proteomes" id="UP000233556">
    <property type="component" value="Unassembled WGS sequence"/>
</dbReference>
<gene>
    <name evidence="2" type="ORF">llap_6514</name>
</gene>
<dbReference type="OrthoDB" id="10056483at2759"/>
<dbReference type="AlphaFoldDB" id="A0A2I0UAT0"/>
<accession>A0A2I0UAT0</accession>